<dbReference type="SUPFAM" id="SSF55729">
    <property type="entry name" value="Acyl-CoA N-acyltransferases (Nat)"/>
    <property type="match status" value="1"/>
</dbReference>
<dbReference type="GO" id="GO:0016747">
    <property type="term" value="F:acyltransferase activity, transferring groups other than amino-acyl groups"/>
    <property type="evidence" value="ECO:0007669"/>
    <property type="project" value="InterPro"/>
</dbReference>
<evidence type="ECO:0000313" key="3">
    <source>
        <dbReference type="Proteomes" id="UP001058713"/>
    </source>
</evidence>
<dbReference type="EMBL" id="CP081070">
    <property type="protein sequence ID" value="UWQ52382.1"/>
    <property type="molecule type" value="Genomic_DNA"/>
</dbReference>
<accession>A0A9Q9HET6</accession>
<gene>
    <name evidence="2" type="ORF">K3721_10030</name>
</gene>
<dbReference type="AlphaFoldDB" id="A0A9Q9HET6"/>
<dbReference type="InterPro" id="IPR016181">
    <property type="entry name" value="Acyl_CoA_acyltransferase"/>
</dbReference>
<proteinExistence type="predicted"/>
<dbReference type="Pfam" id="PF00583">
    <property type="entry name" value="Acetyltransf_1"/>
    <property type="match status" value="1"/>
</dbReference>
<protein>
    <submittedName>
        <fullName evidence="2">N-acetyltransferase</fullName>
    </submittedName>
</protein>
<dbReference type="Gene3D" id="3.40.630.30">
    <property type="match status" value="1"/>
</dbReference>
<dbReference type="CDD" id="cd04301">
    <property type="entry name" value="NAT_SF"/>
    <property type="match status" value="1"/>
</dbReference>
<feature type="domain" description="N-acetyltransferase" evidence="1">
    <location>
        <begin position="1"/>
        <end position="156"/>
    </location>
</feature>
<dbReference type="KEGG" id="lcae:K3721_10030"/>
<reference evidence="2" key="1">
    <citation type="submission" date="2021-08" db="EMBL/GenBank/DDBJ databases">
        <authorList>
            <person name="Nwanade C."/>
            <person name="Wang M."/>
            <person name="Masoudi A."/>
            <person name="Yu Z."/>
            <person name="Liu J."/>
        </authorList>
    </citation>
    <scope>NUCLEOTIDE SEQUENCE</scope>
    <source>
        <strain evidence="2">S122</strain>
    </source>
</reference>
<sequence>MEFLPENRGHTSEIISLFRAVFAASEGDAEGDLIAGLVRDIFAKTPDEDFFVYSARDGGALAGCIIFSRLRYDQDSRTVFILSPVAVATARQKQGIGQALIKYGLSGIREQGADTAVTYGDPAYYGKAGFRQITEAQAAAPVPLRFPEGWLAQPLSGAELAPLRGPSSCIEALNNPDYW</sequence>
<dbReference type="RefSeq" id="WP_027237342.1">
    <property type="nucleotide sequence ID" value="NZ_CBDUNH010000009.1"/>
</dbReference>
<organism evidence="2 3">
    <name type="scientific">Leisingera caerulea</name>
    <name type="common">Phaeobacter caeruleus</name>
    <dbReference type="NCBI Taxonomy" id="506591"/>
    <lineage>
        <taxon>Bacteria</taxon>
        <taxon>Pseudomonadati</taxon>
        <taxon>Pseudomonadota</taxon>
        <taxon>Alphaproteobacteria</taxon>
        <taxon>Rhodobacterales</taxon>
        <taxon>Roseobacteraceae</taxon>
        <taxon>Leisingera</taxon>
    </lineage>
</organism>
<evidence type="ECO:0000259" key="1">
    <source>
        <dbReference type="PROSITE" id="PS51186"/>
    </source>
</evidence>
<dbReference type="PROSITE" id="PS51186">
    <property type="entry name" value="GNAT"/>
    <property type="match status" value="1"/>
</dbReference>
<dbReference type="InterPro" id="IPR000182">
    <property type="entry name" value="GNAT_dom"/>
</dbReference>
<name>A0A9Q9HET6_LEICA</name>
<evidence type="ECO:0000313" key="2">
    <source>
        <dbReference type="EMBL" id="UWQ52382.1"/>
    </source>
</evidence>
<dbReference type="Proteomes" id="UP001058713">
    <property type="component" value="Chromosome"/>
</dbReference>